<keyword evidence="3" id="KW-0269">Exonuclease</keyword>
<protein>
    <submittedName>
        <fullName evidence="5">DNA polymerase III subunit epsilon</fullName>
    </submittedName>
</protein>
<evidence type="ECO:0000259" key="4">
    <source>
        <dbReference type="SMART" id="SM00479"/>
    </source>
</evidence>
<dbReference type="OrthoDB" id="5497329at2"/>
<dbReference type="GO" id="GO:0008408">
    <property type="term" value="F:3'-5' exonuclease activity"/>
    <property type="evidence" value="ECO:0007669"/>
    <property type="project" value="TreeGrafter"/>
</dbReference>
<dbReference type="InterPro" id="IPR013520">
    <property type="entry name" value="Ribonucl_H"/>
</dbReference>
<proteinExistence type="predicted"/>
<gene>
    <name evidence="5" type="ORF">TMS3_0100500</name>
</gene>
<evidence type="ECO:0000256" key="2">
    <source>
        <dbReference type="ARBA" id="ARBA00022801"/>
    </source>
</evidence>
<dbReference type="PANTHER" id="PTHR30231:SF4">
    <property type="entry name" value="PROTEIN NEN2"/>
    <property type="match status" value="1"/>
</dbReference>
<keyword evidence="1" id="KW-0540">Nuclease</keyword>
<evidence type="ECO:0000256" key="1">
    <source>
        <dbReference type="ARBA" id="ARBA00022722"/>
    </source>
</evidence>
<name>A0A0A1YND5_9PSED</name>
<dbReference type="GO" id="GO:0005829">
    <property type="term" value="C:cytosol"/>
    <property type="evidence" value="ECO:0007669"/>
    <property type="project" value="TreeGrafter"/>
</dbReference>
<dbReference type="Pfam" id="PF00929">
    <property type="entry name" value="RNase_T"/>
    <property type="match status" value="1"/>
</dbReference>
<dbReference type="AlphaFoldDB" id="A0A0A1YND5"/>
<dbReference type="GO" id="GO:0006259">
    <property type="term" value="P:DNA metabolic process"/>
    <property type="evidence" value="ECO:0007669"/>
    <property type="project" value="UniProtKB-ARBA"/>
</dbReference>
<evidence type="ECO:0000313" key="6">
    <source>
        <dbReference type="Proteomes" id="UP000030063"/>
    </source>
</evidence>
<evidence type="ECO:0000313" key="5">
    <source>
        <dbReference type="EMBL" id="KFX70458.1"/>
    </source>
</evidence>
<dbReference type="GO" id="GO:0003676">
    <property type="term" value="F:nucleic acid binding"/>
    <property type="evidence" value="ECO:0007669"/>
    <property type="project" value="InterPro"/>
</dbReference>
<keyword evidence="6" id="KW-1185">Reference proteome</keyword>
<feature type="domain" description="Exonuclease" evidence="4">
    <location>
        <begin position="40"/>
        <end position="210"/>
    </location>
</feature>
<dbReference type="STRING" id="1395571.TMS3_0100500"/>
<dbReference type="Gene3D" id="3.30.420.10">
    <property type="entry name" value="Ribonuclease H-like superfamily/Ribonuclease H"/>
    <property type="match status" value="1"/>
</dbReference>
<dbReference type="Proteomes" id="UP000030063">
    <property type="component" value="Unassembled WGS sequence"/>
</dbReference>
<dbReference type="InterPro" id="IPR012337">
    <property type="entry name" value="RNaseH-like_sf"/>
</dbReference>
<evidence type="ECO:0000256" key="3">
    <source>
        <dbReference type="ARBA" id="ARBA00022839"/>
    </source>
</evidence>
<dbReference type="SUPFAM" id="SSF53098">
    <property type="entry name" value="Ribonuclease H-like"/>
    <property type="match status" value="1"/>
</dbReference>
<keyword evidence="2" id="KW-0378">Hydrolase</keyword>
<dbReference type="RefSeq" id="WP_025163271.1">
    <property type="nucleotide sequence ID" value="NZ_AWSQ01000001.1"/>
</dbReference>
<dbReference type="CDD" id="cd06127">
    <property type="entry name" value="DEDDh"/>
    <property type="match status" value="1"/>
</dbReference>
<dbReference type="EMBL" id="AWSQ01000001">
    <property type="protein sequence ID" value="KFX70458.1"/>
    <property type="molecule type" value="Genomic_DNA"/>
</dbReference>
<dbReference type="eggNOG" id="COG0847">
    <property type="taxonomic scope" value="Bacteria"/>
</dbReference>
<dbReference type="InterPro" id="IPR036397">
    <property type="entry name" value="RNaseH_sf"/>
</dbReference>
<reference evidence="5 6" key="1">
    <citation type="journal article" date="2014" name="Genome Announc.">
        <title>Draft Genome Sequence of Petroleum Oil-Degrading Marine Bacterium Pseudomonas taeanensis Strain MS-3, Isolated from a Crude Oil-Contaminated Seashore.</title>
        <authorList>
            <person name="Lee S.Y."/>
            <person name="Kim S.H."/>
            <person name="Lee D.G."/>
            <person name="Shin S."/>
            <person name="Yun S.H."/>
            <person name="Choi C.W."/>
            <person name="Chung Y.H."/>
            <person name="Choi J.S."/>
            <person name="Kahng H.Y."/>
            <person name="Kim S.I."/>
        </authorList>
    </citation>
    <scope>NUCLEOTIDE SEQUENCE [LARGE SCALE GENOMIC DNA]</scope>
    <source>
        <strain evidence="5 6">MS-3</strain>
    </source>
</reference>
<organism evidence="5 6">
    <name type="scientific">Pseudomonas taeanensis MS-3</name>
    <dbReference type="NCBI Taxonomy" id="1395571"/>
    <lineage>
        <taxon>Bacteria</taxon>
        <taxon>Pseudomonadati</taxon>
        <taxon>Pseudomonadota</taxon>
        <taxon>Gammaproteobacteria</taxon>
        <taxon>Pseudomonadales</taxon>
        <taxon>Pseudomonadaceae</taxon>
        <taxon>Pseudomonas</taxon>
    </lineage>
</organism>
<accession>A0A0A1YND5</accession>
<dbReference type="SMART" id="SM00479">
    <property type="entry name" value="EXOIII"/>
    <property type="match status" value="1"/>
</dbReference>
<sequence length="235" mass="25934">MNALSWLTGRTPQLTEQQRQRCEHLPTAAALDDTALNQQRLVVIDLETSGLDMRRDQVLSIGAVVIEQGAIDLGQQFECTLQRHDHQVSASVLIHGLAPSAIAAGIAPAEALLGFMEFLGDSPLLAFHAGFDQRMLGRALKQTLGYRLRHPFFDAAELAPLLCPQANIQQGGLDDWTDYFGLQVQQRHHASADALVTAELALILFSRARQQQFDSLLALEQGLAGWRRRQQAHSL</sequence>
<dbReference type="PANTHER" id="PTHR30231">
    <property type="entry name" value="DNA POLYMERASE III SUBUNIT EPSILON"/>
    <property type="match status" value="1"/>
</dbReference>
<comment type="caution">
    <text evidence="5">The sequence shown here is derived from an EMBL/GenBank/DDBJ whole genome shotgun (WGS) entry which is preliminary data.</text>
</comment>